<name>A0A6A7KBP3_9FIRM</name>
<dbReference type="AlphaFoldDB" id="A0A6A7KBP3"/>
<organism evidence="1 2">
    <name type="scientific">Alkalibaculum sporogenes</name>
    <dbReference type="NCBI Taxonomy" id="2655001"/>
    <lineage>
        <taxon>Bacteria</taxon>
        <taxon>Bacillati</taxon>
        <taxon>Bacillota</taxon>
        <taxon>Clostridia</taxon>
        <taxon>Eubacteriales</taxon>
        <taxon>Eubacteriaceae</taxon>
        <taxon>Alkalibaculum</taxon>
    </lineage>
</organism>
<accession>A0A6A7KBP3</accession>
<dbReference type="RefSeq" id="WP_152805465.1">
    <property type="nucleotide sequence ID" value="NZ_WHNX01000024.1"/>
</dbReference>
<dbReference type="EMBL" id="WHNX01000024">
    <property type="protein sequence ID" value="MPW26691.1"/>
    <property type="molecule type" value="Genomic_DNA"/>
</dbReference>
<evidence type="ECO:0000313" key="1">
    <source>
        <dbReference type="EMBL" id="MPW26691.1"/>
    </source>
</evidence>
<protein>
    <submittedName>
        <fullName evidence="1">DUF2284 domain-containing protein</fullName>
    </submittedName>
</protein>
<comment type="caution">
    <text evidence="1">The sequence shown here is derived from an EMBL/GenBank/DDBJ whole genome shotgun (WGS) entry which is preliminary data.</text>
</comment>
<reference evidence="1 2" key="1">
    <citation type="submission" date="2019-10" db="EMBL/GenBank/DDBJ databases">
        <title>Alkalibaculum tamaniensis sp.nov., a new alkaliphilic acetogen, isolated on methoxylated aromatics from a mud volcano.</title>
        <authorList>
            <person name="Khomyakova M.A."/>
            <person name="Merkel A.Y."/>
            <person name="Bonch-Osmolovskaya E.A."/>
            <person name="Slobodkin A.I."/>
        </authorList>
    </citation>
    <scope>NUCLEOTIDE SEQUENCE [LARGE SCALE GENOMIC DNA]</scope>
    <source>
        <strain evidence="1 2">M08DMB</strain>
    </source>
</reference>
<evidence type="ECO:0000313" key="2">
    <source>
        <dbReference type="Proteomes" id="UP000440004"/>
    </source>
</evidence>
<dbReference type="Pfam" id="PF10050">
    <property type="entry name" value="DUF2284"/>
    <property type="match status" value="1"/>
</dbReference>
<dbReference type="InterPro" id="IPR019271">
    <property type="entry name" value="DUF2284_metal-binding"/>
</dbReference>
<gene>
    <name evidence="1" type="ORF">GC105_12915</name>
</gene>
<sequence>MKNRLIEVFKEIGFDEYKEIKISDIIFSNDVFNQCSRNICGNYGKSHTCKGGSVEESKERVSKFQNGFLINKIVPIRTRKEMMDSIELVATSIKALRRSFENDPIMVMGAGPCTVCESCTALLGKPCLFPDKIQYSMEGSGIDVVRMSMKEKMTYNGGEKGVGYFTLVLYN</sequence>
<proteinExistence type="predicted"/>
<dbReference type="Proteomes" id="UP000440004">
    <property type="component" value="Unassembled WGS sequence"/>
</dbReference>
<keyword evidence="2" id="KW-1185">Reference proteome</keyword>